<dbReference type="PANTHER" id="PTHR47993:SF127">
    <property type="entry name" value="F-BOX DOMAIN CONTAINING PROTEIN EXPRESSED"/>
    <property type="match status" value="1"/>
</dbReference>
<dbReference type="InterPro" id="IPR050233">
    <property type="entry name" value="A_thaliana_F-box"/>
</dbReference>
<sequence length="425" mass="48942">MAEPEPERGDAAAFIRDAPFDVHMSLVRRLSPKWILRMRLVCKAWRDKLCHGALLSPLHGLQPPQPLLCFGLAACPDRYIQSLDLRSGKLRAVFRFTENEGYGFDDNDLEGRDAPPIDDFRVDYKRMEVNYAEALVKPQLQVHASLDGYLLVSFLSAWCFINPATRHWVALPDLTRYDVVGFYEHVSSGEYRVLCFSGLWHAEYPAVYGVLMVSTVQLRFIGRPTSPAAPDDHGLGLGVDRAVISPPIQFKRNLHLRWPPQQTQGYHILVFDTEKEEFNWKSPPPVRDREVSLLEFPTGDLGLSVSRKNRATLELWCLEDYQNEVWVLVHRIQLAIQQMPVLQDEDLWIPAVVSPEGDVLIESWHWLLHCDRNGNLLRKFRLPKRVFVRHVLRESLLQHRMFRTPKVDGAIDAPLFHWLCSDPSS</sequence>
<dbReference type="OrthoDB" id="637689at2759"/>
<proteinExistence type="predicted"/>
<evidence type="ECO:0008006" key="3">
    <source>
        <dbReference type="Google" id="ProtNLM"/>
    </source>
</evidence>
<name>A0A811RAH5_9POAL</name>
<evidence type="ECO:0000313" key="2">
    <source>
        <dbReference type="Proteomes" id="UP000604825"/>
    </source>
</evidence>
<dbReference type="SUPFAM" id="SSF81383">
    <property type="entry name" value="F-box domain"/>
    <property type="match status" value="1"/>
</dbReference>
<dbReference type="Proteomes" id="UP000604825">
    <property type="component" value="Unassembled WGS sequence"/>
</dbReference>
<dbReference type="PANTHER" id="PTHR47993">
    <property type="entry name" value="OS09G0372900 PROTEIN-RELATED"/>
    <property type="match status" value="1"/>
</dbReference>
<organism evidence="1 2">
    <name type="scientific">Miscanthus lutarioriparius</name>
    <dbReference type="NCBI Taxonomy" id="422564"/>
    <lineage>
        <taxon>Eukaryota</taxon>
        <taxon>Viridiplantae</taxon>
        <taxon>Streptophyta</taxon>
        <taxon>Embryophyta</taxon>
        <taxon>Tracheophyta</taxon>
        <taxon>Spermatophyta</taxon>
        <taxon>Magnoliopsida</taxon>
        <taxon>Liliopsida</taxon>
        <taxon>Poales</taxon>
        <taxon>Poaceae</taxon>
        <taxon>PACMAD clade</taxon>
        <taxon>Panicoideae</taxon>
        <taxon>Andropogonodae</taxon>
        <taxon>Andropogoneae</taxon>
        <taxon>Saccharinae</taxon>
        <taxon>Miscanthus</taxon>
    </lineage>
</organism>
<reference evidence="1" key="1">
    <citation type="submission" date="2020-10" db="EMBL/GenBank/DDBJ databases">
        <authorList>
            <person name="Han B."/>
            <person name="Lu T."/>
            <person name="Zhao Q."/>
            <person name="Huang X."/>
            <person name="Zhao Y."/>
        </authorList>
    </citation>
    <scope>NUCLEOTIDE SEQUENCE</scope>
</reference>
<dbReference type="AlphaFoldDB" id="A0A811RAH5"/>
<protein>
    <recommendedName>
        <fullName evidence="3">F-box associated domain-containing protein</fullName>
    </recommendedName>
</protein>
<keyword evidence="2" id="KW-1185">Reference proteome</keyword>
<accession>A0A811RAH5</accession>
<comment type="caution">
    <text evidence="1">The sequence shown here is derived from an EMBL/GenBank/DDBJ whole genome shotgun (WGS) entry which is preliminary data.</text>
</comment>
<dbReference type="EMBL" id="CAJGYO010000014">
    <property type="protein sequence ID" value="CAD6267023.1"/>
    <property type="molecule type" value="Genomic_DNA"/>
</dbReference>
<gene>
    <name evidence="1" type="ORF">NCGR_LOCUS50328</name>
</gene>
<evidence type="ECO:0000313" key="1">
    <source>
        <dbReference type="EMBL" id="CAD6267023.1"/>
    </source>
</evidence>
<dbReference type="InterPro" id="IPR036047">
    <property type="entry name" value="F-box-like_dom_sf"/>
</dbReference>